<protein>
    <submittedName>
        <fullName evidence="1">Uncharacterized protein</fullName>
    </submittedName>
</protein>
<evidence type="ECO:0000313" key="1">
    <source>
        <dbReference type="EMBL" id="UYZ08588.1"/>
    </source>
</evidence>
<dbReference type="EMBL" id="CP109968">
    <property type="protein sequence ID" value="UYZ08588.1"/>
    <property type="molecule type" value="Genomic_DNA"/>
</dbReference>
<dbReference type="RefSeq" id="WP_137410366.1">
    <property type="nucleotide sequence ID" value="NZ_CP109968.1"/>
</dbReference>
<dbReference type="AlphaFoldDB" id="A0A4Z1QY31"/>
<proteinExistence type="predicted"/>
<name>A0A4Z1QY31_9HYPH</name>
<sequence length="75" mass="8327">MEHYAKPGDCPNRVKLAAMSVQEAADWVASATTHTTEVSRFAEFTTFFNLNRQDADNLHIAAVKRRVAAGGSNFW</sequence>
<dbReference type="KEGG" id="asal:CFBP5507_06185"/>
<dbReference type="Proteomes" id="UP000298735">
    <property type="component" value="Chromosome Circular"/>
</dbReference>
<accession>A0A4Z1QY31</accession>
<gene>
    <name evidence="1" type="ORF">CFBP5507_06185</name>
</gene>
<organism evidence="1 2">
    <name type="scientific">Agrobacterium salinitolerans</name>
    <dbReference type="NCBI Taxonomy" id="1183413"/>
    <lineage>
        <taxon>Bacteria</taxon>
        <taxon>Pseudomonadati</taxon>
        <taxon>Pseudomonadota</taxon>
        <taxon>Alphaproteobacteria</taxon>
        <taxon>Hyphomicrobiales</taxon>
        <taxon>Rhizobiaceae</taxon>
        <taxon>Rhizobium/Agrobacterium group</taxon>
        <taxon>Agrobacterium</taxon>
    </lineage>
</organism>
<reference evidence="1" key="1">
    <citation type="submission" date="2022-10" db="EMBL/GenBank/DDBJ databases">
        <title>Complete genome sequence of Agrobacterium salinitolerans CFBP5507.</title>
        <authorList>
            <person name="Tchabashvili S."/>
            <person name="Yen H.-C."/>
            <person name="Haryono M."/>
            <person name="Lin Y.-C."/>
            <person name="Lai E.-M."/>
            <person name="Kuo C.-H."/>
        </authorList>
    </citation>
    <scope>NUCLEOTIDE SEQUENCE</scope>
    <source>
        <strain evidence="1">CFBP5507</strain>
    </source>
</reference>
<evidence type="ECO:0000313" key="2">
    <source>
        <dbReference type="Proteomes" id="UP000298735"/>
    </source>
</evidence>